<protein>
    <submittedName>
        <fullName evidence="1">Uncharacterized protein</fullName>
    </submittedName>
</protein>
<dbReference type="EMBL" id="PQFF01000070">
    <property type="protein sequence ID" value="RHZ84971.1"/>
    <property type="molecule type" value="Genomic_DNA"/>
</dbReference>
<name>A0A397JAC3_9GLOM</name>
<evidence type="ECO:0000313" key="1">
    <source>
        <dbReference type="EMBL" id="RHZ84971.1"/>
    </source>
</evidence>
<proteinExistence type="predicted"/>
<dbReference type="AlphaFoldDB" id="A0A397JAC3"/>
<accession>A0A397JAC3</accession>
<keyword evidence="2" id="KW-1185">Reference proteome</keyword>
<reference evidence="1 2" key="1">
    <citation type="submission" date="2018-08" db="EMBL/GenBank/DDBJ databases">
        <title>Genome and evolution of the arbuscular mycorrhizal fungus Diversispora epigaea (formerly Glomus versiforme) and its bacterial endosymbionts.</title>
        <authorList>
            <person name="Sun X."/>
            <person name="Fei Z."/>
            <person name="Harrison M."/>
        </authorList>
    </citation>
    <scope>NUCLEOTIDE SEQUENCE [LARGE SCALE GENOMIC DNA]</scope>
    <source>
        <strain evidence="1 2">IT104</strain>
    </source>
</reference>
<dbReference type="Proteomes" id="UP000266861">
    <property type="component" value="Unassembled WGS sequence"/>
</dbReference>
<comment type="caution">
    <text evidence="1">The sequence shown here is derived from an EMBL/GenBank/DDBJ whole genome shotgun (WGS) entry which is preliminary data.</text>
</comment>
<organism evidence="1 2">
    <name type="scientific">Diversispora epigaea</name>
    <dbReference type="NCBI Taxonomy" id="1348612"/>
    <lineage>
        <taxon>Eukaryota</taxon>
        <taxon>Fungi</taxon>
        <taxon>Fungi incertae sedis</taxon>
        <taxon>Mucoromycota</taxon>
        <taxon>Glomeromycotina</taxon>
        <taxon>Glomeromycetes</taxon>
        <taxon>Diversisporales</taxon>
        <taxon>Diversisporaceae</taxon>
        <taxon>Diversispora</taxon>
    </lineage>
</organism>
<evidence type="ECO:0000313" key="2">
    <source>
        <dbReference type="Proteomes" id="UP000266861"/>
    </source>
</evidence>
<gene>
    <name evidence="1" type="ORF">Glove_74g258</name>
</gene>
<sequence>MALSRNFLKFNNFEKENATKLVNTIWQCLDNLIDPPLKENEKEKDSEQQDSFEGELFLDENTLKERLEYLDEIVTEKRQELGLSDSELKQAFYDARSKRRRHISTNEVFIQCGTSIIGTYKILNKT</sequence>